<organism evidence="6">
    <name type="scientific">Thiolapillus brandeum</name>
    <dbReference type="NCBI Taxonomy" id="1076588"/>
    <lineage>
        <taxon>Bacteria</taxon>
        <taxon>Pseudomonadati</taxon>
        <taxon>Pseudomonadota</taxon>
        <taxon>Gammaproteobacteria</taxon>
        <taxon>Chromatiales</taxon>
        <taxon>Sedimenticolaceae</taxon>
        <taxon>Thiolapillus</taxon>
    </lineage>
</organism>
<dbReference type="CDD" id="cd01948">
    <property type="entry name" value="EAL"/>
    <property type="match status" value="1"/>
</dbReference>
<feature type="domain" description="EAL" evidence="4">
    <location>
        <begin position="318"/>
        <end position="567"/>
    </location>
</feature>
<dbReference type="Gene3D" id="3.20.20.450">
    <property type="entry name" value="EAL domain"/>
    <property type="match status" value="1"/>
</dbReference>
<evidence type="ECO:0000259" key="4">
    <source>
        <dbReference type="PROSITE" id="PS50883"/>
    </source>
</evidence>
<dbReference type="SUPFAM" id="SSF55073">
    <property type="entry name" value="Nucleotide cyclase"/>
    <property type="match status" value="1"/>
</dbReference>
<dbReference type="InterPro" id="IPR035919">
    <property type="entry name" value="EAL_sf"/>
</dbReference>
<sequence>MGGNKPQPLKVLVAEDSEDDALLLLRELQRGGYQVQMQQVDSSERMQAALNAEKWDLIITDHNMPDFDSKEALKLAKQHDPNVPFIVVSGSIGEEVAVDAMKSGAHDYVMKNNLTRLLPAIERELRESENRRAHQAAEARIRHMAFHDSLTGLINRTEFERHLSAIAETAQSNGETHVLLYIDLDQFKLVNDSCGHLAGDELLRKLTRHLQHDIRSSDILARLGGDEFGVLLKHCPLECAIRIANGLLDSIRNYRFVWNDRSFRVGASIGLVMVTGNKSTDTLLSMADMACYAAKDSGRNRVHTYTEEDAQLTQRRGEMLWIHSLQDALTDDGLLLYRQRILGLQGETSHYELLLRMRGKDDEIITPDKFIPAAERYNLMPEVDRWVIRHALEKLGKLHATQPRSAAHDTVFINLSGNSLSDDSLASYIHDQLQKHSIPPGRVGFEITETAAIADIGCATTLIRALRNFSCKVALDDFGTGMSSFSYLKYLEVDYIKIDGSFVRPMLEEPMDSAIVEAINTIGHVAGIQTIAEFVENEAILQRLTGMGVDFAQGWAIEHPQPFVITY</sequence>
<keyword evidence="2" id="KW-0597">Phosphoprotein</keyword>
<dbReference type="Pfam" id="PF00072">
    <property type="entry name" value="Response_reg"/>
    <property type="match status" value="1"/>
</dbReference>
<gene>
    <name evidence="6" type="ORF">ENJ12_02270</name>
</gene>
<proteinExistence type="predicted"/>
<dbReference type="EMBL" id="DRLF01000090">
    <property type="protein sequence ID" value="HEC05648.1"/>
    <property type="molecule type" value="Genomic_DNA"/>
</dbReference>
<evidence type="ECO:0000259" key="3">
    <source>
        <dbReference type="PROSITE" id="PS50110"/>
    </source>
</evidence>
<dbReference type="CDD" id="cd00156">
    <property type="entry name" value="REC"/>
    <property type="match status" value="1"/>
</dbReference>
<dbReference type="Pfam" id="PF00990">
    <property type="entry name" value="GGDEF"/>
    <property type="match status" value="1"/>
</dbReference>
<evidence type="ECO:0000259" key="5">
    <source>
        <dbReference type="PROSITE" id="PS50887"/>
    </source>
</evidence>
<dbReference type="CDD" id="cd01949">
    <property type="entry name" value="GGDEF"/>
    <property type="match status" value="1"/>
</dbReference>
<dbReference type="SMART" id="SM00052">
    <property type="entry name" value="EAL"/>
    <property type="match status" value="1"/>
</dbReference>
<protein>
    <submittedName>
        <fullName evidence="6">GGDEF domain-containing response regulator</fullName>
    </submittedName>
</protein>
<feature type="modified residue" description="4-aspartylphosphate" evidence="2">
    <location>
        <position position="61"/>
    </location>
</feature>
<feature type="domain" description="Response regulatory" evidence="3">
    <location>
        <begin position="10"/>
        <end position="126"/>
    </location>
</feature>
<dbReference type="FunFam" id="3.30.70.270:FF:000001">
    <property type="entry name" value="Diguanylate cyclase domain protein"/>
    <property type="match status" value="1"/>
</dbReference>
<dbReference type="Proteomes" id="UP000886339">
    <property type="component" value="Unassembled WGS sequence"/>
</dbReference>
<dbReference type="GO" id="GO:0071111">
    <property type="term" value="F:cyclic-guanylate-specific phosphodiesterase activity"/>
    <property type="evidence" value="ECO:0007669"/>
    <property type="project" value="InterPro"/>
</dbReference>
<dbReference type="InterPro" id="IPR000160">
    <property type="entry name" value="GGDEF_dom"/>
</dbReference>
<evidence type="ECO:0000256" key="1">
    <source>
        <dbReference type="ARBA" id="ARBA00001946"/>
    </source>
</evidence>
<dbReference type="Gene3D" id="3.40.50.2300">
    <property type="match status" value="1"/>
</dbReference>
<dbReference type="GO" id="GO:0000160">
    <property type="term" value="P:phosphorelay signal transduction system"/>
    <property type="evidence" value="ECO:0007669"/>
    <property type="project" value="InterPro"/>
</dbReference>
<dbReference type="SMART" id="SM00267">
    <property type="entry name" value="GGDEF"/>
    <property type="match status" value="1"/>
</dbReference>
<name>A0A831RWZ4_9GAMM</name>
<comment type="cofactor">
    <cofactor evidence="1">
        <name>Mg(2+)</name>
        <dbReference type="ChEBI" id="CHEBI:18420"/>
    </cofactor>
</comment>
<accession>A0A831RWZ4</accession>
<feature type="domain" description="GGDEF" evidence="5">
    <location>
        <begin position="175"/>
        <end position="307"/>
    </location>
</feature>
<dbReference type="SMART" id="SM00448">
    <property type="entry name" value="REC"/>
    <property type="match status" value="1"/>
</dbReference>
<dbReference type="PANTHER" id="PTHR33121:SF23">
    <property type="entry name" value="CYCLIC DI-GMP PHOSPHODIESTERASE PDEB"/>
    <property type="match status" value="1"/>
</dbReference>
<dbReference type="PROSITE" id="PS50110">
    <property type="entry name" value="RESPONSE_REGULATORY"/>
    <property type="match status" value="1"/>
</dbReference>
<dbReference type="Pfam" id="PF00563">
    <property type="entry name" value="EAL"/>
    <property type="match status" value="1"/>
</dbReference>
<evidence type="ECO:0000256" key="2">
    <source>
        <dbReference type="PROSITE-ProRule" id="PRU00169"/>
    </source>
</evidence>
<dbReference type="InterPro" id="IPR029787">
    <property type="entry name" value="Nucleotide_cyclase"/>
</dbReference>
<comment type="caution">
    <text evidence="6">The sequence shown here is derived from an EMBL/GenBank/DDBJ whole genome shotgun (WGS) entry which is preliminary data.</text>
</comment>
<dbReference type="SUPFAM" id="SSF141868">
    <property type="entry name" value="EAL domain-like"/>
    <property type="match status" value="1"/>
</dbReference>
<dbReference type="SUPFAM" id="SSF52172">
    <property type="entry name" value="CheY-like"/>
    <property type="match status" value="1"/>
</dbReference>
<dbReference type="InterPro" id="IPR011006">
    <property type="entry name" value="CheY-like_superfamily"/>
</dbReference>
<reference evidence="6" key="1">
    <citation type="journal article" date="2020" name="mSystems">
        <title>Genome- and Community-Level Interaction Insights into Carbon Utilization and Element Cycling Functions of Hydrothermarchaeota in Hydrothermal Sediment.</title>
        <authorList>
            <person name="Zhou Z."/>
            <person name="Liu Y."/>
            <person name="Xu W."/>
            <person name="Pan J."/>
            <person name="Luo Z.H."/>
            <person name="Li M."/>
        </authorList>
    </citation>
    <scope>NUCLEOTIDE SEQUENCE [LARGE SCALE GENOMIC DNA]</scope>
    <source>
        <strain evidence="6">HyVt-458</strain>
    </source>
</reference>
<dbReference type="InterPro" id="IPR043128">
    <property type="entry name" value="Rev_trsase/Diguanyl_cyclase"/>
</dbReference>
<dbReference type="InterPro" id="IPR001789">
    <property type="entry name" value="Sig_transdc_resp-reg_receiver"/>
</dbReference>
<dbReference type="PANTHER" id="PTHR33121">
    <property type="entry name" value="CYCLIC DI-GMP PHOSPHODIESTERASE PDEF"/>
    <property type="match status" value="1"/>
</dbReference>
<dbReference type="PROSITE" id="PS50887">
    <property type="entry name" value="GGDEF"/>
    <property type="match status" value="1"/>
</dbReference>
<dbReference type="InterPro" id="IPR050706">
    <property type="entry name" value="Cyclic-di-GMP_PDE-like"/>
</dbReference>
<dbReference type="AlphaFoldDB" id="A0A831RWZ4"/>
<dbReference type="PROSITE" id="PS50883">
    <property type="entry name" value="EAL"/>
    <property type="match status" value="1"/>
</dbReference>
<dbReference type="Gene3D" id="3.30.70.270">
    <property type="match status" value="1"/>
</dbReference>
<dbReference type="InterPro" id="IPR001633">
    <property type="entry name" value="EAL_dom"/>
</dbReference>
<evidence type="ECO:0000313" key="6">
    <source>
        <dbReference type="EMBL" id="HEC05648.1"/>
    </source>
</evidence>
<dbReference type="NCBIfam" id="TIGR00254">
    <property type="entry name" value="GGDEF"/>
    <property type="match status" value="1"/>
</dbReference>